<dbReference type="Proteomes" id="UP000231407">
    <property type="component" value="Unassembled WGS sequence"/>
</dbReference>
<accession>A0A2M7ARX7</accession>
<evidence type="ECO:0000313" key="2">
    <source>
        <dbReference type="Proteomes" id="UP000231407"/>
    </source>
</evidence>
<dbReference type="SUPFAM" id="SSF53756">
    <property type="entry name" value="UDP-Glycosyltransferase/glycogen phosphorylase"/>
    <property type="match status" value="1"/>
</dbReference>
<gene>
    <name evidence="1" type="ORF">COS78_02775</name>
</gene>
<proteinExistence type="predicted"/>
<reference evidence="2" key="1">
    <citation type="submission" date="2017-09" db="EMBL/GenBank/DDBJ databases">
        <title>Depth-based differentiation of microbial function through sediment-hosted aquifers and enrichment of novel symbionts in the deep terrestrial subsurface.</title>
        <authorList>
            <person name="Probst A.J."/>
            <person name="Ladd B."/>
            <person name="Jarett J.K."/>
            <person name="Geller-Mcgrath D.E."/>
            <person name="Sieber C.M.K."/>
            <person name="Emerson J.B."/>
            <person name="Anantharaman K."/>
            <person name="Thomas B.C."/>
            <person name="Malmstrom R."/>
            <person name="Stieglmeier M."/>
            <person name="Klingl A."/>
            <person name="Woyke T."/>
            <person name="Ryan C.M."/>
            <person name="Banfield J.F."/>
        </authorList>
    </citation>
    <scope>NUCLEOTIDE SEQUENCE [LARGE SCALE GENOMIC DNA]</scope>
</reference>
<comment type="caution">
    <text evidence="1">The sequence shown here is derived from an EMBL/GenBank/DDBJ whole genome shotgun (WGS) entry which is preliminary data.</text>
</comment>
<sequence>MTTPDQKPFFISENIGTPPRLVEVWSINQFKIDSRVPLSVDFRRDRGGKLVDIAVLLQNGKLAGTFEQRRDAFEFKADLGLDIPPFVIFWQNEPPPGLNRSKSGHPEIAPNKRSIFFEVRDLIKKEIITMAIPIIKKPDSLEMIIAKENIQTHQGPLLPFTLEIQHSAINAPKTDILFVSQIFGHISSAARLLKTLPKELQQRFFLAAKHTDNVPAVLDHLQSMGLWRENLFVPLSYDDATTGGLNIWEREKAVWWLMQNPELLERFLSAKIIISDLREETAWLKAISDKLNLPQIFLNFTFAWPQHLNRIDHLPKDMAHAFAMLPPEQDKRTILDEFGLSPLDVVTDWFTSAKKFKAGVVGQVAHGADAIIDFSLAGPNLVEPNIDNCIIFPPRRRSIPVTPEIRNLWQANKFNLLVILGSGDWTERTQFVQQIINVSKKTPESQFIIVGNTDGVELPQSENFTTLGFVSPDIVDQLIQTSDLTITKPGHFSLEETAGKLTLIAPPDNLKHCNSPRSAAIAVEVVEERLTTAVEEWLSWGQPQSISPLLDISSPEAIRTKIGRALSWKNRLQTELDKVPVDGLTVLAQTLESLIKLNFQKSEVPRIIQDLKKHIHQNLWGKV</sequence>
<dbReference type="AlphaFoldDB" id="A0A2M7ARX7"/>
<dbReference type="EMBL" id="PEWA01000036">
    <property type="protein sequence ID" value="PIU73350.1"/>
    <property type="molecule type" value="Genomic_DNA"/>
</dbReference>
<evidence type="ECO:0000313" key="1">
    <source>
        <dbReference type="EMBL" id="PIU73350.1"/>
    </source>
</evidence>
<name>A0A2M7ARX7_9BACT</name>
<protein>
    <submittedName>
        <fullName evidence="1">Uncharacterized protein</fullName>
    </submittedName>
</protein>
<organism evidence="1 2">
    <name type="scientific">Candidatus Shapirobacteria bacterium CG06_land_8_20_14_3_00_40_12</name>
    <dbReference type="NCBI Taxonomy" id="1974881"/>
    <lineage>
        <taxon>Bacteria</taxon>
        <taxon>Candidatus Shapironibacteriota</taxon>
    </lineage>
</organism>